<evidence type="ECO:0000259" key="2">
    <source>
        <dbReference type="Pfam" id="PF03713"/>
    </source>
</evidence>
<evidence type="ECO:0000313" key="4">
    <source>
        <dbReference type="Proteomes" id="UP000802392"/>
    </source>
</evidence>
<dbReference type="PANTHER" id="PTHR36933">
    <property type="entry name" value="SLL0788 PROTEIN"/>
    <property type="match status" value="1"/>
</dbReference>
<accession>A0ABX0TJC6</accession>
<dbReference type="EMBL" id="JAAOZD010000006">
    <property type="protein sequence ID" value="NIJ02614.1"/>
    <property type="molecule type" value="Genomic_DNA"/>
</dbReference>
<dbReference type="PANTHER" id="PTHR36933:SF1">
    <property type="entry name" value="SLL0788 PROTEIN"/>
    <property type="match status" value="1"/>
</dbReference>
<comment type="caution">
    <text evidence="3">The sequence shown here is derived from an EMBL/GenBank/DDBJ whole genome shotgun (WGS) entry which is preliminary data.</text>
</comment>
<organism evidence="3 4">
    <name type="scientific">Paenarthrobacter ilicis</name>
    <dbReference type="NCBI Taxonomy" id="43665"/>
    <lineage>
        <taxon>Bacteria</taxon>
        <taxon>Bacillati</taxon>
        <taxon>Actinomycetota</taxon>
        <taxon>Actinomycetes</taxon>
        <taxon>Micrococcales</taxon>
        <taxon>Micrococcaceae</taxon>
        <taxon>Paenarthrobacter</taxon>
    </lineage>
</organism>
<dbReference type="Proteomes" id="UP000802392">
    <property type="component" value="Unassembled WGS sequence"/>
</dbReference>
<name>A0ABX0TJC6_9MICC</name>
<keyword evidence="4" id="KW-1185">Reference proteome</keyword>
<feature type="compositionally biased region" description="Low complexity" evidence="1">
    <location>
        <begin position="47"/>
        <end position="65"/>
    </location>
</feature>
<reference evidence="3 4" key="1">
    <citation type="submission" date="2020-03" db="EMBL/GenBank/DDBJ databases">
        <title>Genomic Encyclopedia of Type Strains, Phase III (KMG-III): the genomes of soil and plant-associated and newly described type strains.</title>
        <authorList>
            <person name="Whitman W."/>
        </authorList>
    </citation>
    <scope>NUCLEOTIDE SEQUENCE [LARGE SCALE GENOMIC DNA]</scope>
    <source>
        <strain evidence="3 4">CECT 4207</strain>
    </source>
</reference>
<evidence type="ECO:0000256" key="1">
    <source>
        <dbReference type="SAM" id="MobiDB-lite"/>
    </source>
</evidence>
<feature type="domain" description="DUF305" evidence="2">
    <location>
        <begin position="88"/>
        <end position="229"/>
    </location>
</feature>
<dbReference type="Pfam" id="PF03713">
    <property type="entry name" value="DUF305"/>
    <property type="match status" value="1"/>
</dbReference>
<dbReference type="Gene3D" id="1.20.1260.10">
    <property type="match status" value="1"/>
</dbReference>
<dbReference type="RefSeq" id="WP_239528906.1">
    <property type="nucleotide sequence ID" value="NZ_BAAAVO010000009.1"/>
</dbReference>
<dbReference type="InterPro" id="IPR012347">
    <property type="entry name" value="Ferritin-like"/>
</dbReference>
<proteinExistence type="predicted"/>
<gene>
    <name evidence="3" type="ORF">FHR86_002958</name>
</gene>
<evidence type="ECO:0000313" key="3">
    <source>
        <dbReference type="EMBL" id="NIJ02614.1"/>
    </source>
</evidence>
<dbReference type="InterPro" id="IPR005183">
    <property type="entry name" value="DUF305_CopM-like"/>
</dbReference>
<protein>
    <submittedName>
        <fullName evidence="3">Uncharacterized protein (DUF305 family)</fullName>
    </submittedName>
</protein>
<sequence length="232" mass="24027">MTNFPDGACAPTDTLKDPKTMMNRKLPALSAAVVSAALALAGCATGTAPSATSSSATAGSSMPGMDHGNSGMMPGNTPSAESGHNAADTMFAQAMIPHHEQAVDMSEKVLQKKDIPTEVTELATSIKAAQAPEIQTMAGWLESWNESATMGAGHSMDGMMGDDDLRKLDAAQGAEAAKLYLTQMIAHHQGAVTMARTETSNGLNSDAIKLGQDIVTSQEAEIVHMKDLLAAL</sequence>
<feature type="region of interest" description="Disordered" evidence="1">
    <location>
        <begin position="47"/>
        <end position="84"/>
    </location>
</feature>